<comment type="caution">
    <text evidence="4">The sequence shown here is derived from an EMBL/GenBank/DDBJ whole genome shotgun (WGS) entry which is preliminary data.</text>
</comment>
<dbReference type="InterPro" id="IPR050640">
    <property type="entry name" value="Bact_2-comp_sensor_kinase"/>
</dbReference>
<dbReference type="EMBL" id="VOXD01000008">
    <property type="protein sequence ID" value="TXF90294.1"/>
    <property type="molecule type" value="Genomic_DNA"/>
</dbReference>
<proteinExistence type="predicted"/>
<dbReference type="GO" id="GO:0000155">
    <property type="term" value="F:phosphorelay sensor kinase activity"/>
    <property type="evidence" value="ECO:0007669"/>
    <property type="project" value="InterPro"/>
</dbReference>
<sequence length="345" mass="40220">MENFFQRHKKTLLHVAFWAMYASYFFYNISYGRKGEPDWERIMPDFLFHVISLFAISYVNYFFFLPRLLKTGKIGQYFITYVPIFLGMTYLALLGKQYLLDRFTHDDTWMYSLRFGLNVFVAAFFVTAFVGLMKFVEDYFELEAHNRELENRQLTSELRFLKAQVNPHFLFNTLNNLYYLAVNQSDQTPEVIAKLSGMMRYMIHESNAEKVPLSKEVEYMENYLDLERLRLNEEVPITFEVNGDIAGARVTPLILITFLENAFKHGIGNNGGNSWITVSLTVNDGTIVYKVANSVLQHNEKTVREASGLGLANVRRRLDLSYPGNHQLDVTEDDERYSVNLKITL</sequence>
<dbReference type="OrthoDB" id="9792992at2"/>
<evidence type="ECO:0000256" key="1">
    <source>
        <dbReference type="SAM" id="Coils"/>
    </source>
</evidence>
<keyword evidence="2" id="KW-1133">Transmembrane helix</keyword>
<evidence type="ECO:0000256" key="2">
    <source>
        <dbReference type="SAM" id="Phobius"/>
    </source>
</evidence>
<organism evidence="4 5">
    <name type="scientific">Neolewinella aurantiaca</name>
    <dbReference type="NCBI Taxonomy" id="2602767"/>
    <lineage>
        <taxon>Bacteria</taxon>
        <taxon>Pseudomonadati</taxon>
        <taxon>Bacteroidota</taxon>
        <taxon>Saprospiria</taxon>
        <taxon>Saprospirales</taxon>
        <taxon>Lewinellaceae</taxon>
        <taxon>Neolewinella</taxon>
    </lineage>
</organism>
<dbReference type="SUPFAM" id="SSF55874">
    <property type="entry name" value="ATPase domain of HSP90 chaperone/DNA topoisomerase II/histidine kinase"/>
    <property type="match status" value="1"/>
</dbReference>
<gene>
    <name evidence="4" type="ORF">FUA23_07175</name>
</gene>
<keyword evidence="4" id="KW-0808">Transferase</keyword>
<keyword evidence="1" id="KW-0175">Coiled coil</keyword>
<dbReference type="InterPro" id="IPR036890">
    <property type="entry name" value="HATPase_C_sf"/>
</dbReference>
<keyword evidence="5" id="KW-1185">Reference proteome</keyword>
<dbReference type="GO" id="GO:0016020">
    <property type="term" value="C:membrane"/>
    <property type="evidence" value="ECO:0007669"/>
    <property type="project" value="InterPro"/>
</dbReference>
<dbReference type="RefSeq" id="WP_147930051.1">
    <property type="nucleotide sequence ID" value="NZ_VOXD01000008.1"/>
</dbReference>
<feature type="transmembrane region" description="Helical" evidence="2">
    <location>
        <begin position="12"/>
        <end position="31"/>
    </location>
</feature>
<reference evidence="4 5" key="1">
    <citation type="submission" date="2019-08" db="EMBL/GenBank/DDBJ databases">
        <title>Lewinella sp. strain SSH13 Genome sequencing and assembly.</title>
        <authorList>
            <person name="Kim I."/>
        </authorList>
    </citation>
    <scope>NUCLEOTIDE SEQUENCE [LARGE SCALE GENOMIC DNA]</scope>
    <source>
        <strain evidence="4 5">SSH13</strain>
    </source>
</reference>
<keyword evidence="2" id="KW-0472">Membrane</keyword>
<dbReference type="PANTHER" id="PTHR34220">
    <property type="entry name" value="SENSOR HISTIDINE KINASE YPDA"/>
    <property type="match status" value="1"/>
</dbReference>
<keyword evidence="4" id="KW-0418">Kinase</keyword>
<feature type="transmembrane region" description="Helical" evidence="2">
    <location>
        <begin position="46"/>
        <end position="65"/>
    </location>
</feature>
<dbReference type="Gene3D" id="3.30.565.10">
    <property type="entry name" value="Histidine kinase-like ATPase, C-terminal domain"/>
    <property type="match status" value="1"/>
</dbReference>
<evidence type="ECO:0000259" key="3">
    <source>
        <dbReference type="Pfam" id="PF06580"/>
    </source>
</evidence>
<dbReference type="Pfam" id="PF06580">
    <property type="entry name" value="His_kinase"/>
    <property type="match status" value="1"/>
</dbReference>
<dbReference type="InterPro" id="IPR010559">
    <property type="entry name" value="Sig_transdc_His_kin_internal"/>
</dbReference>
<feature type="transmembrane region" description="Helical" evidence="2">
    <location>
        <begin position="115"/>
        <end position="136"/>
    </location>
</feature>
<protein>
    <submittedName>
        <fullName evidence="4">Sensor histidine kinase</fullName>
    </submittedName>
</protein>
<dbReference type="AlphaFoldDB" id="A0A5C7FGC2"/>
<name>A0A5C7FGC2_9BACT</name>
<dbReference type="PANTHER" id="PTHR34220:SF7">
    <property type="entry name" value="SENSOR HISTIDINE KINASE YPDA"/>
    <property type="match status" value="1"/>
</dbReference>
<accession>A0A5C7FGC2</accession>
<feature type="transmembrane region" description="Helical" evidence="2">
    <location>
        <begin position="77"/>
        <end position="95"/>
    </location>
</feature>
<feature type="coiled-coil region" evidence="1">
    <location>
        <begin position="132"/>
        <end position="164"/>
    </location>
</feature>
<feature type="domain" description="Signal transduction histidine kinase internal region" evidence="3">
    <location>
        <begin position="156"/>
        <end position="234"/>
    </location>
</feature>
<keyword evidence="2" id="KW-0812">Transmembrane</keyword>
<evidence type="ECO:0000313" key="5">
    <source>
        <dbReference type="Proteomes" id="UP000321907"/>
    </source>
</evidence>
<evidence type="ECO:0000313" key="4">
    <source>
        <dbReference type="EMBL" id="TXF90294.1"/>
    </source>
</evidence>
<dbReference type="Proteomes" id="UP000321907">
    <property type="component" value="Unassembled WGS sequence"/>
</dbReference>